<accession>A0A097ELJ2</accession>
<evidence type="ECO:0000259" key="1">
    <source>
        <dbReference type="Pfam" id="PF16242"/>
    </source>
</evidence>
<dbReference type="Gene3D" id="2.30.110.10">
    <property type="entry name" value="Electron Transport, Fmn-binding Protein, Chain A"/>
    <property type="match status" value="1"/>
</dbReference>
<proteinExistence type="predicted"/>
<dbReference type="HOGENOM" id="CLU_091428_1_2_5"/>
<geneLocation type="plasmid" evidence="2 3">
    <name>STP1</name>
</geneLocation>
<protein>
    <submittedName>
        <fullName evidence="2">Pyridoxamine 5'-phosphate oxidase</fullName>
    </submittedName>
</protein>
<evidence type="ECO:0000313" key="3">
    <source>
        <dbReference type="Proteomes" id="UP000033200"/>
    </source>
</evidence>
<dbReference type="Proteomes" id="UP000033200">
    <property type="component" value="Plasmid STP1"/>
</dbReference>
<keyword evidence="3" id="KW-1185">Reference proteome</keyword>
<dbReference type="InterPro" id="IPR012349">
    <property type="entry name" value="Split_barrel_FMN-bd"/>
</dbReference>
<dbReference type="KEGG" id="stax:MC45_18130"/>
<sequence>MTDLTLHDLSKKMAKLDFAMMATRSAAGVITARPMSNNGDVDYRGESYFFSYQDSRKIADLSDDPHTTLSYTGAAGMLGGPPLFVTVEGRAALIEDRQAFADHWTKDLDRYFPDGIDTPGIVMIRVDAARIRYWDGSDEGEITP</sequence>
<dbReference type="InterPro" id="IPR052917">
    <property type="entry name" value="Stress-Dev_Protein"/>
</dbReference>
<reference evidence="2 3" key="1">
    <citation type="submission" date="2014-09" db="EMBL/GenBank/DDBJ databases">
        <title>Using Illumina technology Improving SMRT sequencing Genome Assembly by RASTools.</title>
        <authorList>
            <person name="Zhou Y."/>
            <person name="Ma T."/>
            <person name="Liu T."/>
        </authorList>
    </citation>
    <scope>NUCLEOTIDE SEQUENCE [LARGE SCALE GENOMIC DNA]</scope>
    <source>
        <strain evidence="2 3">ATCC 55669</strain>
        <plasmid evidence="3">Plasmid STP1</plasmid>
    </source>
</reference>
<dbReference type="Pfam" id="PF16242">
    <property type="entry name" value="Pyrid_ox_like"/>
    <property type="match status" value="1"/>
</dbReference>
<dbReference type="AlphaFoldDB" id="A0A097ELJ2"/>
<dbReference type="InterPro" id="IPR038725">
    <property type="entry name" value="YdaG_split_barrel_FMN-bd"/>
</dbReference>
<gene>
    <name evidence="2" type="ORF">MC45_18130</name>
</gene>
<keyword evidence="2" id="KW-0614">Plasmid</keyword>
<dbReference type="SUPFAM" id="SSF50475">
    <property type="entry name" value="FMN-binding split barrel"/>
    <property type="match status" value="1"/>
</dbReference>
<organism evidence="2 3">
    <name type="scientific">Sphingomonas taxi</name>
    <dbReference type="NCBI Taxonomy" id="1549858"/>
    <lineage>
        <taxon>Bacteria</taxon>
        <taxon>Pseudomonadati</taxon>
        <taxon>Pseudomonadota</taxon>
        <taxon>Alphaproteobacteria</taxon>
        <taxon>Sphingomonadales</taxon>
        <taxon>Sphingomonadaceae</taxon>
        <taxon>Sphingomonas</taxon>
    </lineage>
</organism>
<evidence type="ECO:0000313" key="2">
    <source>
        <dbReference type="EMBL" id="AIT08430.1"/>
    </source>
</evidence>
<dbReference type="PANTHER" id="PTHR34818:SF1">
    <property type="entry name" value="PROTEIN BLI-3"/>
    <property type="match status" value="1"/>
</dbReference>
<name>A0A097ELJ2_9SPHN</name>
<dbReference type="RefSeq" id="WP_041394125.1">
    <property type="nucleotide sequence ID" value="NZ_CP009572.1"/>
</dbReference>
<dbReference type="EMBL" id="CP009572">
    <property type="protein sequence ID" value="AIT08430.1"/>
    <property type="molecule type" value="Genomic_DNA"/>
</dbReference>
<feature type="domain" description="General stress protein FMN-binding split barrel" evidence="1">
    <location>
        <begin position="8"/>
        <end position="138"/>
    </location>
</feature>
<dbReference type="PANTHER" id="PTHR34818">
    <property type="entry name" value="PROTEIN BLI-3"/>
    <property type="match status" value="1"/>
</dbReference>
<dbReference type="eggNOG" id="COG3871">
    <property type="taxonomic scope" value="Bacteria"/>
</dbReference>